<dbReference type="Proteomes" id="UP000036987">
    <property type="component" value="Unassembled WGS sequence"/>
</dbReference>
<keyword evidence="10" id="KW-0325">Glycoprotein</keyword>
<dbReference type="GO" id="GO:0016757">
    <property type="term" value="F:glycosyltransferase activity"/>
    <property type="evidence" value="ECO:0007669"/>
    <property type="project" value="UniProtKB-KW"/>
</dbReference>
<proteinExistence type="inferred from homology"/>
<dbReference type="Pfam" id="PF10250">
    <property type="entry name" value="O-FucT"/>
    <property type="match status" value="1"/>
</dbReference>
<dbReference type="EMBL" id="LFYR01001898">
    <property type="protein sequence ID" value="KMZ58675.1"/>
    <property type="molecule type" value="Genomic_DNA"/>
</dbReference>
<sequence>MTPEVGSMGKELKQQPRKNKRKKTWVVRVVASLFVWAFFTQLMSAVEIWLWSPASTTLLRHETNNEDHAVSAAPSLPTMLVPRRLYRNNGYLSISCNGGLNQMRAAICDMVSIARFLNVTLLVPELDKASFWADPSNFEEIFDVQNFIDSLRNELRIVKVLPKKLRQKPHSLKVFSLSPVSWSNHNYYLKQILPLIRKHKIVHFNKTDARLANNGLPIALQKLRCRVNFEALRFTSQIEAVGSKLISILRKNGPFLALHLRYEMDMLSFSGCTHGCSKREIKELTRMRYAYPWWKEKEIDSVQKRLEGLCPLTPGETALVLQALGFERDTQIYIASGEIYGGENRIAALRSIYPNTVGKEMLVSSDELMPFQNHSTQMAALDYLVSVASDVFVPSYDGNMAKVVEGHRRYSGFKTTIILNRKKLVRLLDLHENEILSWDEFKVSVRNAHTHQMVKPRRRKMIPYRPKEEDYFYANPHECLPQIK</sequence>
<name>A0A0K9NRS8_ZOSMR</name>
<keyword evidence="12" id="KW-0119">Carbohydrate metabolism</keyword>
<evidence type="ECO:0000256" key="6">
    <source>
        <dbReference type="ARBA" id="ARBA00022692"/>
    </source>
</evidence>
<dbReference type="GO" id="GO:0005737">
    <property type="term" value="C:cytoplasm"/>
    <property type="evidence" value="ECO:0000318"/>
    <property type="project" value="GO_Central"/>
</dbReference>
<keyword evidence="5 15" id="KW-0808">Transferase</keyword>
<dbReference type="PANTHER" id="PTHR31741">
    <property type="entry name" value="OS02G0726500 PROTEIN-RELATED"/>
    <property type="match status" value="1"/>
</dbReference>
<evidence type="ECO:0000256" key="11">
    <source>
        <dbReference type="ARBA" id="ARBA00023253"/>
    </source>
</evidence>
<evidence type="ECO:0000256" key="5">
    <source>
        <dbReference type="ARBA" id="ARBA00022679"/>
    </source>
</evidence>
<comment type="subcellular location">
    <subcellularLocation>
        <location evidence="1">Membrane</location>
        <topology evidence="1">Single-pass type II membrane protein</topology>
    </subcellularLocation>
</comment>
<dbReference type="PIRSF" id="PIRSF009360">
    <property type="entry name" value="UCP009360"/>
    <property type="match status" value="1"/>
</dbReference>
<organism evidence="15 16">
    <name type="scientific">Zostera marina</name>
    <name type="common">Eelgrass</name>
    <dbReference type="NCBI Taxonomy" id="29655"/>
    <lineage>
        <taxon>Eukaryota</taxon>
        <taxon>Viridiplantae</taxon>
        <taxon>Streptophyta</taxon>
        <taxon>Embryophyta</taxon>
        <taxon>Tracheophyta</taxon>
        <taxon>Spermatophyta</taxon>
        <taxon>Magnoliopsida</taxon>
        <taxon>Liliopsida</taxon>
        <taxon>Zosteraceae</taxon>
        <taxon>Zostera</taxon>
    </lineage>
</organism>
<reference evidence="16" key="1">
    <citation type="journal article" date="2016" name="Nature">
        <title>The genome of the seagrass Zostera marina reveals angiosperm adaptation to the sea.</title>
        <authorList>
            <person name="Olsen J.L."/>
            <person name="Rouze P."/>
            <person name="Verhelst B."/>
            <person name="Lin Y.-C."/>
            <person name="Bayer T."/>
            <person name="Collen J."/>
            <person name="Dattolo E."/>
            <person name="De Paoli E."/>
            <person name="Dittami S."/>
            <person name="Maumus F."/>
            <person name="Michel G."/>
            <person name="Kersting A."/>
            <person name="Lauritano C."/>
            <person name="Lohaus R."/>
            <person name="Toepel M."/>
            <person name="Tonon T."/>
            <person name="Vanneste K."/>
            <person name="Amirebrahimi M."/>
            <person name="Brakel J."/>
            <person name="Bostroem C."/>
            <person name="Chovatia M."/>
            <person name="Grimwood J."/>
            <person name="Jenkins J.W."/>
            <person name="Jueterbock A."/>
            <person name="Mraz A."/>
            <person name="Stam W.T."/>
            <person name="Tice H."/>
            <person name="Bornberg-Bauer E."/>
            <person name="Green P.J."/>
            <person name="Pearson G.A."/>
            <person name="Procaccini G."/>
            <person name="Duarte C.M."/>
            <person name="Schmutz J."/>
            <person name="Reusch T.B.H."/>
            <person name="Van de Peer Y."/>
        </authorList>
    </citation>
    <scope>NUCLEOTIDE SEQUENCE [LARGE SCALE GENOMIC DNA]</scope>
    <source>
        <strain evidence="16">cv. Finnish</strain>
    </source>
</reference>
<keyword evidence="8 14" id="KW-1133">Transmembrane helix</keyword>
<evidence type="ECO:0000256" key="14">
    <source>
        <dbReference type="SAM" id="Phobius"/>
    </source>
</evidence>
<evidence type="ECO:0000256" key="8">
    <source>
        <dbReference type="ARBA" id="ARBA00022989"/>
    </source>
</evidence>
<evidence type="ECO:0000256" key="1">
    <source>
        <dbReference type="ARBA" id="ARBA00004606"/>
    </source>
</evidence>
<keyword evidence="9 14" id="KW-0472">Membrane</keyword>
<evidence type="ECO:0000256" key="10">
    <source>
        <dbReference type="ARBA" id="ARBA00023180"/>
    </source>
</evidence>
<comment type="pathway">
    <text evidence="2">Glycan metabolism.</text>
</comment>
<dbReference type="OMA" id="RFMGFHK"/>
<dbReference type="AlphaFoldDB" id="A0A0K9NRS8"/>
<evidence type="ECO:0000256" key="7">
    <source>
        <dbReference type="ARBA" id="ARBA00022968"/>
    </source>
</evidence>
<evidence type="ECO:0000313" key="16">
    <source>
        <dbReference type="Proteomes" id="UP000036987"/>
    </source>
</evidence>
<evidence type="ECO:0000313" key="15">
    <source>
        <dbReference type="EMBL" id="KMZ58675.1"/>
    </source>
</evidence>
<evidence type="ECO:0000256" key="3">
    <source>
        <dbReference type="ARBA" id="ARBA00007737"/>
    </source>
</evidence>
<comment type="similarity">
    <text evidence="3">Belongs to the glycosyltransferase GT106 family.</text>
</comment>
<keyword evidence="6 14" id="KW-0812">Transmembrane</keyword>
<dbReference type="PANTHER" id="PTHR31741:SF71">
    <property type="entry name" value="O-FUCOSYLTRANSFERASE FAMILY PROTEIN"/>
    <property type="match status" value="1"/>
</dbReference>
<evidence type="ECO:0000256" key="4">
    <source>
        <dbReference type="ARBA" id="ARBA00022676"/>
    </source>
</evidence>
<dbReference type="CDD" id="cd11299">
    <property type="entry name" value="O-FucT_plant"/>
    <property type="match status" value="1"/>
</dbReference>
<gene>
    <name evidence="15" type="ORF">ZOSMA_74G00160</name>
</gene>
<dbReference type="GO" id="GO:0016020">
    <property type="term" value="C:membrane"/>
    <property type="evidence" value="ECO:0007669"/>
    <property type="project" value="UniProtKB-SubCell"/>
</dbReference>
<feature type="transmembrane region" description="Helical" evidence="14">
    <location>
        <begin position="25"/>
        <end position="51"/>
    </location>
</feature>
<keyword evidence="16" id="KW-1185">Reference proteome</keyword>
<dbReference type="InterPro" id="IPR019378">
    <property type="entry name" value="GDP-Fuc_O-FucTrfase"/>
</dbReference>
<dbReference type="FunFam" id="3.40.50.11350:FF:000011">
    <property type="entry name" value="O-fucosyltransferase 28"/>
    <property type="match status" value="1"/>
</dbReference>
<dbReference type="OrthoDB" id="1874781at2759"/>
<protein>
    <recommendedName>
        <fullName evidence="13">O-fucosyltransferase family protein</fullName>
    </recommendedName>
</protein>
<keyword evidence="11" id="KW-0294">Fucose metabolism</keyword>
<evidence type="ECO:0000256" key="2">
    <source>
        <dbReference type="ARBA" id="ARBA00004881"/>
    </source>
</evidence>
<accession>A0A0K9NRS8</accession>
<dbReference type="GO" id="GO:0006004">
    <property type="term" value="P:fucose metabolic process"/>
    <property type="evidence" value="ECO:0007669"/>
    <property type="project" value="UniProtKB-KW"/>
</dbReference>
<dbReference type="InterPro" id="IPR024709">
    <property type="entry name" value="FucosylTrfase_pln"/>
</dbReference>
<keyword evidence="4 15" id="KW-0328">Glycosyltransferase</keyword>
<keyword evidence="7" id="KW-0735">Signal-anchor</keyword>
<comment type="caution">
    <text evidence="15">The sequence shown here is derived from an EMBL/GenBank/DDBJ whole genome shotgun (WGS) entry which is preliminary data.</text>
</comment>
<evidence type="ECO:0000256" key="9">
    <source>
        <dbReference type="ARBA" id="ARBA00023136"/>
    </source>
</evidence>
<evidence type="ECO:0000256" key="12">
    <source>
        <dbReference type="ARBA" id="ARBA00023277"/>
    </source>
</evidence>
<evidence type="ECO:0000256" key="13">
    <source>
        <dbReference type="ARBA" id="ARBA00030350"/>
    </source>
</evidence>